<comment type="caution">
    <text evidence="2">The sequence shown here is derived from an EMBL/GenBank/DDBJ whole genome shotgun (WGS) entry which is preliminary data.</text>
</comment>
<evidence type="ECO:0000313" key="3">
    <source>
        <dbReference type="EMBL" id="RYT81642.1"/>
    </source>
</evidence>
<evidence type="ECO:0000313" key="1">
    <source>
        <dbReference type="EMBL" id="RGT49223.1"/>
    </source>
</evidence>
<evidence type="ECO:0000313" key="2">
    <source>
        <dbReference type="EMBL" id="RHL96728.1"/>
    </source>
</evidence>
<dbReference type="EMBL" id="QRWT01000020">
    <property type="protein sequence ID" value="RGT49223.1"/>
    <property type="molecule type" value="Genomic_DNA"/>
</dbReference>
<evidence type="ECO:0000313" key="4">
    <source>
        <dbReference type="Proteomes" id="UP000284772"/>
    </source>
</evidence>
<dbReference type="EMBL" id="RCXO01000005">
    <property type="protein sequence ID" value="RYT81642.1"/>
    <property type="molecule type" value="Genomic_DNA"/>
</dbReference>
<dbReference type="OrthoDB" id="1100899at2"/>
<protein>
    <submittedName>
        <fullName evidence="2">Uncharacterized protein</fullName>
    </submittedName>
</protein>
<dbReference type="Proteomes" id="UP000291191">
    <property type="component" value="Unassembled WGS sequence"/>
</dbReference>
<dbReference type="RefSeq" id="WP_007661102.1">
    <property type="nucleotide sequence ID" value="NZ_CABMMK010000008.1"/>
</dbReference>
<name>A0A415AT35_9BACE</name>
<dbReference type="Proteomes" id="UP000284772">
    <property type="component" value="Unassembled WGS sequence"/>
</dbReference>
<keyword evidence="6" id="KW-1185">Reference proteome</keyword>
<proteinExistence type="predicted"/>
<reference evidence="4 5" key="1">
    <citation type="submission" date="2018-08" db="EMBL/GenBank/DDBJ databases">
        <title>A genome reference for cultivated species of the human gut microbiota.</title>
        <authorList>
            <person name="Zou Y."/>
            <person name="Xue W."/>
            <person name="Luo G."/>
        </authorList>
    </citation>
    <scope>NUCLEOTIDE SEQUENCE [LARGE SCALE GENOMIC DNA]</scope>
    <source>
        <strain evidence="1 4">AF19-10AC</strain>
        <strain evidence="2 5">AF36-16BH</strain>
    </source>
</reference>
<dbReference type="AlphaFoldDB" id="A0A415AT35"/>
<dbReference type="EMBL" id="QRPE01000001">
    <property type="protein sequence ID" value="RHL96728.1"/>
    <property type="molecule type" value="Genomic_DNA"/>
</dbReference>
<dbReference type="GeneID" id="26158538"/>
<evidence type="ECO:0000313" key="6">
    <source>
        <dbReference type="Proteomes" id="UP000291191"/>
    </source>
</evidence>
<evidence type="ECO:0000313" key="5">
    <source>
        <dbReference type="Proteomes" id="UP000285013"/>
    </source>
</evidence>
<dbReference type="Proteomes" id="UP000285013">
    <property type="component" value="Unassembled WGS sequence"/>
</dbReference>
<gene>
    <name evidence="1" type="ORF">DWX27_16025</name>
    <name evidence="2" type="ORF">DWZ95_01575</name>
    <name evidence="3" type="ORF">EAJ06_06245</name>
</gene>
<sequence length="100" mass="11358">MIGFEISINGREPIVAASDYFVFADLTFGCSSGRIKIKGSDGLHYLTWLTEKLEEGDRVLIKMVVTDKVSPVLTIEDCDRNEMKRRYEQLKMELQGKGLI</sequence>
<organism evidence="2 5">
    <name type="scientific">Bacteroides intestinalis</name>
    <dbReference type="NCBI Taxonomy" id="329854"/>
    <lineage>
        <taxon>Bacteria</taxon>
        <taxon>Pseudomonadati</taxon>
        <taxon>Bacteroidota</taxon>
        <taxon>Bacteroidia</taxon>
        <taxon>Bacteroidales</taxon>
        <taxon>Bacteroidaceae</taxon>
        <taxon>Bacteroides</taxon>
    </lineage>
</organism>
<reference evidence="3 6" key="2">
    <citation type="journal article" date="2019" name="Science, e1252229">
        <title>Invertible promoters mediate bacterial phase variation, antibiotic resistance, and host adaptation in the gut.</title>
        <authorList>
            <person name="Jiang X."/>
            <person name="Hall A.B."/>
            <person name="Arthur T.D."/>
            <person name="Plichta D.R."/>
            <person name="Covington C.T."/>
            <person name="Poyet M."/>
            <person name="Crothers J."/>
            <person name="Moses P.L."/>
            <person name="Tolonen A.C."/>
            <person name="Vlamakis H."/>
            <person name="Alm E.J."/>
            <person name="Xavier R.J."/>
        </authorList>
    </citation>
    <scope>NUCLEOTIDE SEQUENCE [LARGE SCALE GENOMIC DNA]</scope>
    <source>
        <strain evidence="3">Bf_0095</strain>
        <strain evidence="6">bf_0095</strain>
    </source>
</reference>
<accession>A0A415AT35</accession>